<evidence type="ECO:0000256" key="1">
    <source>
        <dbReference type="SAM" id="MobiDB-lite"/>
    </source>
</evidence>
<gene>
    <name evidence="2" type="ORF">B0H16DRAFT_1774899</name>
</gene>
<comment type="caution">
    <text evidence="2">The sequence shown here is derived from an EMBL/GenBank/DDBJ whole genome shotgun (WGS) entry which is preliminary data.</text>
</comment>
<sequence length="488" mass="54486">MSKRVPLTSKYLHSQESLTKNRLKDILSAHTGNVFVGGAGPRNINTAVKKIVEEKISINWDYVFGSSTDNSAPAVDNLFRGYISQELIHKPADVPTPSSTRLSTPMQVEEPATTPEEQMQVDVKNSAGNNAASVPDIPSDPEESEDEWVGILPLQVGTGSAFYAALEKRKAIDKDWTVALLLKDCTIIPENAATDFATGVDIPLQAHGPDGSNNCLFVHAKDVVSQLEEAEHLPNAPWDLFWCLPGFPWAVGPIARLHADEDDVQMDSSQRMFREIPVTGPEDALRVMVVFKHPLNLDRSVPGLEEELPEEDVSVVHSNSITPYTDDEIKPDQENDVKPNVSQRVSAVTQKRNKEIIDFLTGYWLPLRPVLKELHETKSTARVLHPIPQVVRWIDEIYYLKTEFSRIRAAMGSPAHLVGRKITDGHWMAVLARGKDYIKQCIIAHKYLQTCRHQEDIRAFILETTETAGVESLVEIISKKSWIPIAEM</sequence>
<feature type="compositionally biased region" description="Basic and acidic residues" evidence="1">
    <location>
        <begin position="327"/>
        <end position="337"/>
    </location>
</feature>
<reference evidence="2" key="1">
    <citation type="submission" date="2023-03" db="EMBL/GenBank/DDBJ databases">
        <title>Massive genome expansion in bonnet fungi (Mycena s.s.) driven by repeated elements and novel gene families across ecological guilds.</title>
        <authorList>
            <consortium name="Lawrence Berkeley National Laboratory"/>
            <person name="Harder C.B."/>
            <person name="Miyauchi S."/>
            <person name="Viragh M."/>
            <person name="Kuo A."/>
            <person name="Thoen E."/>
            <person name="Andreopoulos B."/>
            <person name="Lu D."/>
            <person name="Skrede I."/>
            <person name="Drula E."/>
            <person name="Henrissat B."/>
            <person name="Morin E."/>
            <person name="Kohler A."/>
            <person name="Barry K."/>
            <person name="LaButti K."/>
            <person name="Morin E."/>
            <person name="Salamov A."/>
            <person name="Lipzen A."/>
            <person name="Mereny Z."/>
            <person name="Hegedus B."/>
            <person name="Baldrian P."/>
            <person name="Stursova M."/>
            <person name="Weitz H."/>
            <person name="Taylor A."/>
            <person name="Grigoriev I.V."/>
            <person name="Nagy L.G."/>
            <person name="Martin F."/>
            <person name="Kauserud H."/>
        </authorList>
    </citation>
    <scope>NUCLEOTIDE SEQUENCE</scope>
    <source>
        <strain evidence="2">CBHHK182m</strain>
    </source>
</reference>
<accession>A0AAD7JSA6</accession>
<organism evidence="2 3">
    <name type="scientific">Mycena metata</name>
    <dbReference type="NCBI Taxonomy" id="1033252"/>
    <lineage>
        <taxon>Eukaryota</taxon>
        <taxon>Fungi</taxon>
        <taxon>Dikarya</taxon>
        <taxon>Basidiomycota</taxon>
        <taxon>Agaricomycotina</taxon>
        <taxon>Agaricomycetes</taxon>
        <taxon>Agaricomycetidae</taxon>
        <taxon>Agaricales</taxon>
        <taxon>Marasmiineae</taxon>
        <taxon>Mycenaceae</taxon>
        <taxon>Mycena</taxon>
    </lineage>
</organism>
<feature type="region of interest" description="Disordered" evidence="1">
    <location>
        <begin position="322"/>
        <end position="343"/>
    </location>
</feature>
<evidence type="ECO:0000313" key="2">
    <source>
        <dbReference type="EMBL" id="KAJ7770704.1"/>
    </source>
</evidence>
<feature type="region of interest" description="Disordered" evidence="1">
    <location>
        <begin position="93"/>
        <end position="118"/>
    </location>
</feature>
<name>A0AAD7JSA6_9AGAR</name>
<dbReference type="AlphaFoldDB" id="A0AAD7JSA6"/>
<proteinExistence type="predicted"/>
<dbReference type="Proteomes" id="UP001215598">
    <property type="component" value="Unassembled WGS sequence"/>
</dbReference>
<dbReference type="EMBL" id="JARKIB010000016">
    <property type="protein sequence ID" value="KAJ7770704.1"/>
    <property type="molecule type" value="Genomic_DNA"/>
</dbReference>
<keyword evidence="3" id="KW-1185">Reference proteome</keyword>
<feature type="compositionally biased region" description="Polar residues" evidence="1">
    <location>
        <begin position="96"/>
        <end position="106"/>
    </location>
</feature>
<protein>
    <submittedName>
        <fullName evidence="2">Uncharacterized protein</fullName>
    </submittedName>
</protein>
<evidence type="ECO:0000313" key="3">
    <source>
        <dbReference type="Proteomes" id="UP001215598"/>
    </source>
</evidence>